<dbReference type="InterPro" id="IPR000209">
    <property type="entry name" value="Peptidase_S8/S53_dom"/>
</dbReference>
<dbReference type="Gene3D" id="3.40.50.200">
    <property type="entry name" value="Peptidase S8/S53 domain"/>
    <property type="match status" value="1"/>
</dbReference>
<dbReference type="Pfam" id="PF00082">
    <property type="entry name" value="Peptidase_S8"/>
    <property type="match status" value="1"/>
</dbReference>
<evidence type="ECO:0000256" key="8">
    <source>
        <dbReference type="PROSITE-ProRule" id="PRU01240"/>
    </source>
</evidence>
<gene>
    <name evidence="13" type="ORF">MERR_LOCUS27044</name>
</gene>
<name>A0A6D2JT24_9BRAS</name>
<evidence type="ECO:0000256" key="4">
    <source>
        <dbReference type="ARBA" id="ARBA00022801"/>
    </source>
</evidence>
<dbReference type="InterPro" id="IPR036852">
    <property type="entry name" value="Peptidase_S8/S53_dom_sf"/>
</dbReference>
<reference evidence="13" key="1">
    <citation type="submission" date="2020-01" db="EMBL/GenBank/DDBJ databases">
        <authorList>
            <person name="Mishra B."/>
        </authorList>
    </citation>
    <scope>NUCLEOTIDE SEQUENCE [LARGE SCALE GENOMIC DNA]</scope>
</reference>
<evidence type="ECO:0000256" key="6">
    <source>
        <dbReference type="ARBA" id="ARBA00023180"/>
    </source>
</evidence>
<dbReference type="PANTHER" id="PTHR10795">
    <property type="entry name" value="PROPROTEIN CONVERTASE SUBTILISIN/KEXIN"/>
    <property type="match status" value="1"/>
</dbReference>
<accession>A0A6D2JT24</accession>
<evidence type="ECO:0008006" key="15">
    <source>
        <dbReference type="Google" id="ProtNLM"/>
    </source>
</evidence>
<dbReference type="GO" id="GO:0004252">
    <property type="term" value="F:serine-type endopeptidase activity"/>
    <property type="evidence" value="ECO:0007669"/>
    <property type="project" value="UniProtKB-UniRule"/>
</dbReference>
<keyword evidence="6" id="KW-0325">Glycoprotein</keyword>
<feature type="domain" description="Peptidase S8/S53" evidence="10">
    <location>
        <begin position="140"/>
        <end position="579"/>
    </location>
</feature>
<evidence type="ECO:0000313" key="14">
    <source>
        <dbReference type="Proteomes" id="UP000467841"/>
    </source>
</evidence>
<comment type="similarity">
    <text evidence="1 8">Belongs to the peptidase S8 family.</text>
</comment>
<dbReference type="InterPro" id="IPR010259">
    <property type="entry name" value="S8pro/Inhibitor_I9"/>
</dbReference>
<dbReference type="SUPFAM" id="SSF54897">
    <property type="entry name" value="Protease propeptides/inhibitors"/>
    <property type="match status" value="1"/>
</dbReference>
<organism evidence="13 14">
    <name type="scientific">Microthlaspi erraticum</name>
    <dbReference type="NCBI Taxonomy" id="1685480"/>
    <lineage>
        <taxon>Eukaryota</taxon>
        <taxon>Viridiplantae</taxon>
        <taxon>Streptophyta</taxon>
        <taxon>Embryophyta</taxon>
        <taxon>Tracheophyta</taxon>
        <taxon>Spermatophyta</taxon>
        <taxon>Magnoliopsida</taxon>
        <taxon>eudicotyledons</taxon>
        <taxon>Gunneridae</taxon>
        <taxon>Pentapetalae</taxon>
        <taxon>rosids</taxon>
        <taxon>malvids</taxon>
        <taxon>Brassicales</taxon>
        <taxon>Brassicaceae</taxon>
        <taxon>Coluteocarpeae</taxon>
        <taxon>Microthlaspi</taxon>
    </lineage>
</organism>
<dbReference type="InterPro" id="IPR034197">
    <property type="entry name" value="Peptidases_S8_3"/>
</dbReference>
<dbReference type="Pfam" id="PF05922">
    <property type="entry name" value="Inhibitor_I9"/>
    <property type="match status" value="1"/>
</dbReference>
<dbReference type="SUPFAM" id="SSF52743">
    <property type="entry name" value="Subtilisin-like"/>
    <property type="match status" value="1"/>
</dbReference>
<comment type="caution">
    <text evidence="13">The sequence shown here is derived from an EMBL/GenBank/DDBJ whole genome shotgun (WGS) entry which is preliminary data.</text>
</comment>
<dbReference type="EMBL" id="CACVBM020001218">
    <property type="protein sequence ID" value="CAA7039809.1"/>
    <property type="molecule type" value="Genomic_DNA"/>
</dbReference>
<dbReference type="InterPro" id="IPR037045">
    <property type="entry name" value="S8pro/Inhibitor_I9_sf"/>
</dbReference>
<keyword evidence="2 8" id="KW-0645">Protease</keyword>
<dbReference type="Gene3D" id="3.30.70.80">
    <property type="entry name" value="Peptidase S8 propeptide/proteinase inhibitor I9"/>
    <property type="match status" value="1"/>
</dbReference>
<dbReference type="InterPro" id="IPR015500">
    <property type="entry name" value="Peptidase_S8_subtilisin-rel"/>
</dbReference>
<protein>
    <recommendedName>
        <fullName evidence="15">Subtilisin-like protease fibronectin type-III domain-containing protein</fullName>
    </recommendedName>
</protein>
<dbReference type="FunFam" id="3.30.70.80:FF:000002">
    <property type="entry name" value="Subtilisin-like protease SBT5.3"/>
    <property type="match status" value="1"/>
</dbReference>
<dbReference type="InterPro" id="IPR041469">
    <property type="entry name" value="Subtilisin-like_FN3"/>
</dbReference>
<feature type="active site" description="Charge relay system" evidence="7 8">
    <location>
        <position position="225"/>
    </location>
</feature>
<dbReference type="CDD" id="cd04852">
    <property type="entry name" value="Peptidases_S8_3"/>
    <property type="match status" value="1"/>
</dbReference>
<dbReference type="AlphaFoldDB" id="A0A6D2JT24"/>
<feature type="domain" description="Subtilisin-like protease fibronectin type-III" evidence="12">
    <location>
        <begin position="658"/>
        <end position="755"/>
    </location>
</feature>
<dbReference type="PRINTS" id="PR00723">
    <property type="entry name" value="SUBTILISIN"/>
</dbReference>
<dbReference type="GO" id="GO:0006508">
    <property type="term" value="P:proteolysis"/>
    <property type="evidence" value="ECO:0007669"/>
    <property type="project" value="UniProtKB-KW"/>
</dbReference>
<proteinExistence type="inferred from homology"/>
<dbReference type="InterPro" id="IPR023828">
    <property type="entry name" value="Peptidase_S8_Ser-AS"/>
</dbReference>
<dbReference type="PROSITE" id="PS00138">
    <property type="entry name" value="SUBTILASE_SER"/>
    <property type="match status" value="1"/>
</dbReference>
<evidence type="ECO:0000256" key="1">
    <source>
        <dbReference type="ARBA" id="ARBA00011073"/>
    </source>
</evidence>
<evidence type="ECO:0000256" key="2">
    <source>
        <dbReference type="ARBA" id="ARBA00022670"/>
    </source>
</evidence>
<feature type="active site" description="Charge relay system" evidence="7 8">
    <location>
        <position position="149"/>
    </location>
</feature>
<dbReference type="Gene3D" id="2.60.40.2310">
    <property type="match status" value="1"/>
</dbReference>
<dbReference type="Gene3D" id="3.50.30.30">
    <property type="match status" value="1"/>
</dbReference>
<evidence type="ECO:0000256" key="9">
    <source>
        <dbReference type="SAM" id="SignalP"/>
    </source>
</evidence>
<dbReference type="Pfam" id="PF17766">
    <property type="entry name" value="fn3_6"/>
    <property type="match status" value="1"/>
</dbReference>
<evidence type="ECO:0000259" key="11">
    <source>
        <dbReference type="Pfam" id="PF05922"/>
    </source>
</evidence>
<dbReference type="Proteomes" id="UP000467841">
    <property type="component" value="Unassembled WGS sequence"/>
</dbReference>
<evidence type="ECO:0000256" key="7">
    <source>
        <dbReference type="PIRSR" id="PIRSR615500-1"/>
    </source>
</evidence>
<dbReference type="OrthoDB" id="10256524at2759"/>
<evidence type="ECO:0000259" key="10">
    <source>
        <dbReference type="Pfam" id="PF00082"/>
    </source>
</evidence>
<evidence type="ECO:0000256" key="3">
    <source>
        <dbReference type="ARBA" id="ARBA00022729"/>
    </source>
</evidence>
<feature type="chain" id="PRO_5025568476" description="Subtilisin-like protease fibronectin type-III domain-containing protein" evidence="9">
    <location>
        <begin position="27"/>
        <end position="767"/>
    </location>
</feature>
<evidence type="ECO:0000259" key="12">
    <source>
        <dbReference type="Pfam" id="PF17766"/>
    </source>
</evidence>
<dbReference type="InterPro" id="IPR045051">
    <property type="entry name" value="SBT"/>
</dbReference>
<evidence type="ECO:0000256" key="5">
    <source>
        <dbReference type="ARBA" id="ARBA00022825"/>
    </source>
</evidence>
<dbReference type="CDD" id="cd02120">
    <property type="entry name" value="PA_subtilisin_like"/>
    <property type="match status" value="1"/>
</dbReference>
<keyword evidence="14" id="KW-1185">Reference proteome</keyword>
<keyword evidence="4 8" id="KW-0378">Hydrolase</keyword>
<dbReference type="PROSITE" id="PS51892">
    <property type="entry name" value="SUBTILASE"/>
    <property type="match status" value="1"/>
</dbReference>
<feature type="active site" description="Charge relay system" evidence="7 8">
    <location>
        <position position="543"/>
    </location>
</feature>
<evidence type="ECO:0000313" key="13">
    <source>
        <dbReference type="EMBL" id="CAA7039809.1"/>
    </source>
</evidence>
<sequence length="767" mass="83148">MGSQVSWWPFLVMVAVLVLNVEFSIADGGADEDTKVHIVFLGEVEHNDPKLVTASHIKMLESVLGSKKEARESIVHSYRHGFSGFAAHLTDAQAKTLSEHPDVVRMSQDTYFKPQTTRAMDYLGLSQSLPKGLLNDAKMGEDVIIGVLDSGVWPESLSFRDEGLGPIPARWKGQCVDGPEWDSKKHCNKKLIGARYYTESFFKYNKTDSRISEYEYVSAREGSAHGSHTASTAAGSFVANVSDNGLGVGKARGAAPRARIAMYKVCWQKSGEPACSVADITKAMDDAVADGVDVISISLGRPNPVQTEVEDYNEIAYGAFYAVSKGITVVTAGGNFGPHSNTVQNIAPWIITVAASGLDRWHPTPVTLGNGVTLLARTQHTSGEIQGDLVFIYSPQDLSPGLDGKVVLAFSSKEHQPDAFTSHFLYGGLTEAKALILVMPNDDTMPDTQAERPVVSVDFELGTTIYNYMKNTRSPTVKISNAREITGPIVSTRIAKFSGRGPNSVNPYVLKPDIAAPGIGIVAAATPNRMNGASGYMAQSGTSMAAPIIAGIAALLRSVHPDWSPTAIKSAIITTGTKTDPYGEPIFAEGLSRKLADPFDFGGGLVRPDKAADPGLVYDANMEDYKRFLCASSYNEAQINRLTRTQSKCSSPRPSLLELNLPSITLPFLKEDVTVTRTVTNVGPVNSNFKLILESPLGVHVTVSPKKLHFNSTHKKLSFNVTFHTTHKANTMYYFGSLTWADHRRHVNVTIPLSVRTQMLMNFDNSS</sequence>
<feature type="domain" description="Inhibitor I9" evidence="11">
    <location>
        <begin position="37"/>
        <end position="111"/>
    </location>
</feature>
<dbReference type="FunFam" id="3.40.50.200:FF:000006">
    <property type="entry name" value="Subtilisin-like protease SBT1.5"/>
    <property type="match status" value="1"/>
</dbReference>
<feature type="signal peptide" evidence="9">
    <location>
        <begin position="1"/>
        <end position="26"/>
    </location>
</feature>
<keyword evidence="3 9" id="KW-0732">Signal</keyword>
<keyword evidence="5 8" id="KW-0720">Serine protease</keyword>
<dbReference type="FunFam" id="2.60.40.2310:FF:000001">
    <property type="entry name" value="Subtilisin-like protease SBT1.5"/>
    <property type="match status" value="1"/>
</dbReference>